<evidence type="ECO:0000256" key="1">
    <source>
        <dbReference type="ARBA" id="ARBA00001974"/>
    </source>
</evidence>
<comment type="similarity">
    <text evidence="2">Belongs to the GMC oxidoreductase family.</text>
</comment>
<evidence type="ECO:0000256" key="3">
    <source>
        <dbReference type="ARBA" id="ARBA00022630"/>
    </source>
</evidence>
<dbReference type="Pfam" id="PF00732">
    <property type="entry name" value="GMC_oxred_N"/>
    <property type="match status" value="1"/>
</dbReference>
<proteinExistence type="inferred from homology"/>
<feature type="domain" description="Glucose-methanol-choline oxidoreductase C-terminal" evidence="8">
    <location>
        <begin position="424"/>
        <end position="548"/>
    </location>
</feature>
<dbReference type="InterPro" id="IPR003953">
    <property type="entry name" value="FAD-dep_OxRdtase_2_FAD-bd"/>
</dbReference>
<gene>
    <name evidence="9" type="ORF">QGN29_09580</name>
</gene>
<name>A0AA52EAM7_9PROT</name>
<dbReference type="Proteomes" id="UP001268683">
    <property type="component" value="Chromosome"/>
</dbReference>
<dbReference type="RefSeq" id="WP_310797632.1">
    <property type="nucleotide sequence ID" value="NZ_CP123872.1"/>
</dbReference>
<dbReference type="PANTHER" id="PTHR42784:SF1">
    <property type="entry name" value="PYRANOSE 2-OXIDASE"/>
    <property type="match status" value="1"/>
</dbReference>
<dbReference type="InterPro" id="IPR007867">
    <property type="entry name" value="GMC_OxRtase_C"/>
</dbReference>
<evidence type="ECO:0000256" key="5">
    <source>
        <dbReference type="ARBA" id="ARBA00023002"/>
    </source>
</evidence>
<dbReference type="SUPFAM" id="SSF54373">
    <property type="entry name" value="FAD-linked reductases, C-terminal domain"/>
    <property type="match status" value="1"/>
</dbReference>
<comment type="cofactor">
    <cofactor evidence="1">
        <name>FAD</name>
        <dbReference type="ChEBI" id="CHEBI:57692"/>
    </cofactor>
</comment>
<dbReference type="AlphaFoldDB" id="A0AA52EAM7"/>
<feature type="domain" description="FAD-dependent oxidoreductase 2 FAD-binding" evidence="7">
    <location>
        <begin position="10"/>
        <end position="40"/>
    </location>
</feature>
<reference evidence="9" key="1">
    <citation type="submission" date="2023-04" db="EMBL/GenBank/DDBJ databases">
        <title>Complete genome sequence of Temperatibacter marinus.</title>
        <authorList>
            <person name="Rong J.-C."/>
            <person name="Yi M.-L."/>
            <person name="Zhao Q."/>
        </authorList>
    </citation>
    <scope>NUCLEOTIDE SEQUENCE</scope>
    <source>
        <strain evidence="9">NBRC 110045</strain>
    </source>
</reference>
<dbReference type="GO" id="GO:0050660">
    <property type="term" value="F:flavin adenine dinucleotide binding"/>
    <property type="evidence" value="ECO:0007669"/>
    <property type="project" value="InterPro"/>
</dbReference>
<organism evidence="9 10">
    <name type="scientific">Temperatibacter marinus</name>
    <dbReference type="NCBI Taxonomy" id="1456591"/>
    <lineage>
        <taxon>Bacteria</taxon>
        <taxon>Pseudomonadati</taxon>
        <taxon>Pseudomonadota</taxon>
        <taxon>Alphaproteobacteria</taxon>
        <taxon>Kordiimonadales</taxon>
        <taxon>Temperatibacteraceae</taxon>
        <taxon>Temperatibacter</taxon>
    </lineage>
</organism>
<evidence type="ECO:0000313" key="10">
    <source>
        <dbReference type="Proteomes" id="UP001268683"/>
    </source>
</evidence>
<dbReference type="SUPFAM" id="SSF51905">
    <property type="entry name" value="FAD/NAD(P)-binding domain"/>
    <property type="match status" value="1"/>
</dbReference>
<dbReference type="KEGG" id="tmk:QGN29_09580"/>
<evidence type="ECO:0000256" key="4">
    <source>
        <dbReference type="ARBA" id="ARBA00022827"/>
    </source>
</evidence>
<dbReference type="EMBL" id="CP123872">
    <property type="protein sequence ID" value="WND01802.1"/>
    <property type="molecule type" value="Genomic_DNA"/>
</dbReference>
<dbReference type="Pfam" id="PF05199">
    <property type="entry name" value="GMC_oxred_C"/>
    <property type="match status" value="1"/>
</dbReference>
<dbReference type="PANTHER" id="PTHR42784">
    <property type="entry name" value="PYRANOSE 2-OXIDASE"/>
    <property type="match status" value="1"/>
</dbReference>
<keyword evidence="10" id="KW-1185">Reference proteome</keyword>
<evidence type="ECO:0000259" key="7">
    <source>
        <dbReference type="Pfam" id="PF00890"/>
    </source>
</evidence>
<feature type="domain" description="Glucose-methanol-choline oxidoreductase N-terminal" evidence="6">
    <location>
        <begin position="140"/>
        <end position="326"/>
    </location>
</feature>
<dbReference type="InterPro" id="IPR051473">
    <property type="entry name" value="P2Ox-like"/>
</dbReference>
<accession>A0AA52EAM7</accession>
<evidence type="ECO:0000256" key="2">
    <source>
        <dbReference type="ARBA" id="ARBA00010790"/>
    </source>
</evidence>
<keyword evidence="4" id="KW-0274">FAD</keyword>
<dbReference type="GO" id="GO:0016614">
    <property type="term" value="F:oxidoreductase activity, acting on CH-OH group of donors"/>
    <property type="evidence" value="ECO:0007669"/>
    <property type="project" value="InterPro"/>
</dbReference>
<dbReference type="InterPro" id="IPR036188">
    <property type="entry name" value="FAD/NAD-bd_sf"/>
</dbReference>
<evidence type="ECO:0000259" key="8">
    <source>
        <dbReference type="Pfam" id="PF05199"/>
    </source>
</evidence>
<evidence type="ECO:0000259" key="6">
    <source>
        <dbReference type="Pfam" id="PF00732"/>
    </source>
</evidence>
<protein>
    <submittedName>
        <fullName evidence="9">GMC family oxidoreductase</fullName>
    </submittedName>
</protein>
<evidence type="ECO:0000313" key="9">
    <source>
        <dbReference type="EMBL" id="WND01802.1"/>
    </source>
</evidence>
<keyword evidence="5" id="KW-0560">Oxidoreductase</keyword>
<dbReference type="InterPro" id="IPR000172">
    <property type="entry name" value="GMC_OxRdtase_N"/>
</dbReference>
<dbReference type="Pfam" id="PF00890">
    <property type="entry name" value="FAD_binding_2"/>
    <property type="match status" value="1"/>
</dbReference>
<sequence length="564" mass="62133">MAELNGFEYDVVVVGSGAGGGMAAYTLTKEGLRVLMLEAGRDYDPIEETPMFQTNAEAPLRGTSNKDKNFGYYDATVDGGWQVPGEPYTMAEGTKFMLWRARMLGGRTNHWGRLVPRFGPYDFKPKTRDGYGEDWPIDYDEIEPWYDKTDHLIGVCGDNPGVDNIPDVTEGVMQPAPEPRVMEILLKKACESLDIPVVKMRRAVMTEDKGDGRSPCFWATNCGRGCSIGAAFQTTTSLIPFAKATGRLKVVTDAMVKWVHTGEAGQANAVTYVDRQTGKDVKLKAPRVVLAPSATETARILLNSKSKKYPNGLANSSGQVGRNLMDSTGAGVSGHVPAMQGRPRYNEDGHTGNHYYVPWWGYQDQAKGKLNFPRGYHFEFGGRFSEPNIWTGGGVDGYGKKAKQAVRDKYGSSIGFSLRGEMVPNENCYCEIDSEVKDKWGIPVLKFHWKWAESEIKQVEHGLKWGEKIIKAMGGVVTSPKRTGEEAILAGGQIIHEVGTTRMGDDPKTSVTNKHGQTWDVDNLFVMDGGVFVSSPHQNCTITIMALAMKNATWMSKQIKRGVL</sequence>
<dbReference type="Gene3D" id="3.50.50.60">
    <property type="entry name" value="FAD/NAD(P)-binding domain"/>
    <property type="match status" value="2"/>
</dbReference>
<keyword evidence="3" id="KW-0285">Flavoprotein</keyword>